<proteinExistence type="predicted"/>
<dbReference type="AlphaFoldDB" id="A0A939SQG2"/>
<name>A0A939SQG2_KLEPN</name>
<protein>
    <submittedName>
        <fullName evidence="1">Uncharacterized protein</fullName>
    </submittedName>
</protein>
<evidence type="ECO:0000313" key="2">
    <source>
        <dbReference type="Proteomes" id="UP000664002"/>
    </source>
</evidence>
<dbReference type="Proteomes" id="UP000664002">
    <property type="component" value="Unassembled WGS sequence"/>
</dbReference>
<accession>A0A939SQG2</accession>
<reference evidence="1" key="1">
    <citation type="submission" date="2021-03" db="EMBL/GenBank/DDBJ databases">
        <title>Molecular epidemiology and mechanisms of colistin and carbapenem resistance in Enterobacteriaceae from clinical isolates, the environment and porcine samples in Pretoria, South Africa.</title>
        <authorList>
            <person name="Bogoshi D."/>
            <person name="Mbelle N.M."/>
            <person name="Naidoo V."/>
            <person name="Osei Sekyere J."/>
        </authorList>
    </citation>
    <scope>NUCLEOTIDE SEQUENCE</scope>
    <source>
        <strain evidence="1">C027</strain>
    </source>
</reference>
<dbReference type="EMBL" id="JAGETM010000006">
    <property type="protein sequence ID" value="MBO1997401.1"/>
    <property type="molecule type" value="Genomic_DNA"/>
</dbReference>
<sequence length="64" mass="7053">MWKAHKRSTFRYDVHLQGEGEKMLLIADELLSRRRCCWLCPSRSGFPGGCGAGLPVAMLKACGG</sequence>
<organism evidence="1 2">
    <name type="scientific">Klebsiella pneumoniae</name>
    <dbReference type="NCBI Taxonomy" id="573"/>
    <lineage>
        <taxon>Bacteria</taxon>
        <taxon>Pseudomonadati</taxon>
        <taxon>Pseudomonadota</taxon>
        <taxon>Gammaproteobacteria</taxon>
        <taxon>Enterobacterales</taxon>
        <taxon>Enterobacteriaceae</taxon>
        <taxon>Klebsiella/Raoultella group</taxon>
        <taxon>Klebsiella</taxon>
        <taxon>Klebsiella pneumoniae complex</taxon>
    </lineage>
</organism>
<evidence type="ECO:0000313" key="1">
    <source>
        <dbReference type="EMBL" id="MBO1997401.1"/>
    </source>
</evidence>
<gene>
    <name evidence="1" type="ORF">J4730_11800</name>
</gene>
<comment type="caution">
    <text evidence="1">The sequence shown here is derived from an EMBL/GenBank/DDBJ whole genome shotgun (WGS) entry which is preliminary data.</text>
</comment>